<keyword evidence="3" id="KW-1185">Reference proteome</keyword>
<dbReference type="AlphaFoldDB" id="A0AAW1CM08"/>
<evidence type="ECO:0008006" key="4">
    <source>
        <dbReference type="Google" id="ProtNLM"/>
    </source>
</evidence>
<keyword evidence="1" id="KW-1133">Transmembrane helix</keyword>
<accession>A0AAW1CM08</accession>
<name>A0AAW1CM08_9HEMI</name>
<evidence type="ECO:0000313" key="2">
    <source>
        <dbReference type="EMBL" id="KAK9497295.1"/>
    </source>
</evidence>
<reference evidence="2 3" key="1">
    <citation type="submission" date="2022-12" db="EMBL/GenBank/DDBJ databases">
        <title>Chromosome-level genome assembly of true bugs.</title>
        <authorList>
            <person name="Ma L."/>
            <person name="Li H."/>
        </authorList>
    </citation>
    <scope>NUCLEOTIDE SEQUENCE [LARGE SCALE GENOMIC DNA]</scope>
    <source>
        <strain evidence="2">Lab_2022b</strain>
    </source>
</reference>
<dbReference type="Proteomes" id="UP001461498">
    <property type="component" value="Unassembled WGS sequence"/>
</dbReference>
<proteinExistence type="predicted"/>
<keyword evidence="1" id="KW-0812">Transmembrane</keyword>
<organism evidence="2 3">
    <name type="scientific">Rhynocoris fuscipes</name>
    <dbReference type="NCBI Taxonomy" id="488301"/>
    <lineage>
        <taxon>Eukaryota</taxon>
        <taxon>Metazoa</taxon>
        <taxon>Ecdysozoa</taxon>
        <taxon>Arthropoda</taxon>
        <taxon>Hexapoda</taxon>
        <taxon>Insecta</taxon>
        <taxon>Pterygota</taxon>
        <taxon>Neoptera</taxon>
        <taxon>Paraneoptera</taxon>
        <taxon>Hemiptera</taxon>
        <taxon>Heteroptera</taxon>
        <taxon>Panheteroptera</taxon>
        <taxon>Cimicomorpha</taxon>
        <taxon>Reduviidae</taxon>
        <taxon>Harpactorinae</taxon>
        <taxon>Harpactorini</taxon>
        <taxon>Rhynocoris</taxon>
    </lineage>
</organism>
<gene>
    <name evidence="2" type="ORF">O3M35_004640</name>
</gene>
<keyword evidence="1" id="KW-0472">Membrane</keyword>
<evidence type="ECO:0000256" key="1">
    <source>
        <dbReference type="SAM" id="Phobius"/>
    </source>
</evidence>
<sequence>MMAFRAKVLHVIIFGLIGVTVIFYSSYLSGPVLLYHIDSDRIRNTSNLSYQISPSKTTINGNVSLSPTNNTINVHQIMKIPLDNNSVNQNITFDKTTQGVLTETLYQSGYNIPNVDLCPELGNKLKLMVGIMSAPSHMDARMAIRQTWGHYGQRA</sequence>
<evidence type="ECO:0000313" key="3">
    <source>
        <dbReference type="Proteomes" id="UP001461498"/>
    </source>
</evidence>
<dbReference type="EMBL" id="JAPXFL010000015">
    <property type="protein sequence ID" value="KAK9497295.1"/>
    <property type="molecule type" value="Genomic_DNA"/>
</dbReference>
<feature type="transmembrane region" description="Helical" evidence="1">
    <location>
        <begin position="12"/>
        <end position="37"/>
    </location>
</feature>
<comment type="caution">
    <text evidence="2">The sequence shown here is derived from an EMBL/GenBank/DDBJ whole genome shotgun (WGS) entry which is preliminary data.</text>
</comment>
<protein>
    <recommendedName>
        <fullName evidence="4">Hexosyltransferase</fullName>
    </recommendedName>
</protein>